<dbReference type="RefSeq" id="WP_170169337.1">
    <property type="nucleotide sequence ID" value="NZ_RKHQ01000001.1"/>
</dbReference>
<reference evidence="2 3" key="1">
    <citation type="submission" date="2018-11" db="EMBL/GenBank/DDBJ databases">
        <title>Sequencing the genomes of 1000 actinobacteria strains.</title>
        <authorList>
            <person name="Klenk H.-P."/>
        </authorList>
    </citation>
    <scope>NUCLEOTIDE SEQUENCE [LARGE SCALE GENOMIC DNA]</scope>
    <source>
        <strain evidence="2 3">DSM 13521</strain>
    </source>
</reference>
<gene>
    <name evidence="2" type="ORF">EDD28_0714</name>
</gene>
<keyword evidence="2" id="KW-0378">Hydrolase</keyword>
<dbReference type="GO" id="GO:0016787">
    <property type="term" value="F:hydrolase activity"/>
    <property type="evidence" value="ECO:0007669"/>
    <property type="project" value="UniProtKB-KW"/>
</dbReference>
<dbReference type="Proteomes" id="UP000275356">
    <property type="component" value="Unassembled WGS sequence"/>
</dbReference>
<dbReference type="SUPFAM" id="SSF56281">
    <property type="entry name" value="Metallo-hydrolase/oxidoreductase"/>
    <property type="match status" value="1"/>
</dbReference>
<dbReference type="Gene3D" id="3.60.15.10">
    <property type="entry name" value="Ribonuclease Z/Hydroxyacylglutathione hydrolase-like"/>
    <property type="match status" value="1"/>
</dbReference>
<dbReference type="InterPro" id="IPR050855">
    <property type="entry name" value="NDM-1-like"/>
</dbReference>
<sequence length="253" mass="25724">MSAVEVAPDIWLVGSCDPGSPAFTDRHDCAQYLLWRDGEGWLVDAGTGLGSDRWLGNVAEVADPAGLSGLVVTHYHADHAGGAAAALDRGLRVLASPVTGAALRVGDDEATSLARARTAGVYPPDLALAPAPTVEPAPATLPLAWGTLEVLDTPGHCDGHVAVLLTREGRSSLLAGDVVFAGGRIAIQAIADCRPLAYAETVAHLASRDVDDLLPGHGAVVLGGAGADLRRAAASFAALLPPPNHLPAPGYGL</sequence>
<dbReference type="InterPro" id="IPR036866">
    <property type="entry name" value="RibonucZ/Hydroxyglut_hydro"/>
</dbReference>
<keyword evidence="3" id="KW-1185">Reference proteome</keyword>
<dbReference type="PANTHER" id="PTHR42951">
    <property type="entry name" value="METALLO-BETA-LACTAMASE DOMAIN-CONTAINING"/>
    <property type="match status" value="1"/>
</dbReference>
<feature type="domain" description="Metallo-beta-lactamase" evidence="1">
    <location>
        <begin position="28"/>
        <end position="217"/>
    </location>
</feature>
<dbReference type="EMBL" id="RKHQ01000001">
    <property type="protein sequence ID" value="ROR96138.1"/>
    <property type="molecule type" value="Genomic_DNA"/>
</dbReference>
<dbReference type="Pfam" id="PF00753">
    <property type="entry name" value="Lactamase_B"/>
    <property type="match status" value="1"/>
</dbReference>
<evidence type="ECO:0000259" key="1">
    <source>
        <dbReference type="SMART" id="SM00849"/>
    </source>
</evidence>
<dbReference type="PANTHER" id="PTHR42951:SF4">
    <property type="entry name" value="ACYL-COENZYME A THIOESTERASE MBLAC2"/>
    <property type="match status" value="1"/>
</dbReference>
<dbReference type="InterPro" id="IPR001279">
    <property type="entry name" value="Metallo-B-lactamas"/>
</dbReference>
<comment type="caution">
    <text evidence="2">The sequence shown here is derived from an EMBL/GenBank/DDBJ whole genome shotgun (WGS) entry which is preliminary data.</text>
</comment>
<dbReference type="AlphaFoldDB" id="A0A3N2D936"/>
<proteinExistence type="predicted"/>
<organism evidence="2 3">
    <name type="scientific">Salana multivorans</name>
    <dbReference type="NCBI Taxonomy" id="120377"/>
    <lineage>
        <taxon>Bacteria</taxon>
        <taxon>Bacillati</taxon>
        <taxon>Actinomycetota</taxon>
        <taxon>Actinomycetes</taxon>
        <taxon>Micrococcales</taxon>
        <taxon>Beutenbergiaceae</taxon>
        <taxon>Salana</taxon>
    </lineage>
</organism>
<dbReference type="SMART" id="SM00849">
    <property type="entry name" value="Lactamase_B"/>
    <property type="match status" value="1"/>
</dbReference>
<accession>A0A3N2D936</accession>
<name>A0A3N2D936_9MICO</name>
<evidence type="ECO:0000313" key="3">
    <source>
        <dbReference type="Proteomes" id="UP000275356"/>
    </source>
</evidence>
<evidence type="ECO:0000313" key="2">
    <source>
        <dbReference type="EMBL" id="ROR96138.1"/>
    </source>
</evidence>
<protein>
    <submittedName>
        <fullName evidence="2">Glyoxylase-like metal-dependent hydrolase (Beta-lactamase superfamily II)</fullName>
    </submittedName>
</protein>